<comment type="cofactor">
    <cofactor evidence="1 10">
        <name>FAD</name>
        <dbReference type="ChEBI" id="CHEBI:57692"/>
    </cofactor>
</comment>
<dbReference type="InterPro" id="IPR000938">
    <property type="entry name" value="CAP-Gly_domain"/>
</dbReference>
<feature type="region of interest" description="Disordered" evidence="11">
    <location>
        <begin position="1605"/>
        <end position="1666"/>
    </location>
</feature>
<evidence type="ECO:0000256" key="1">
    <source>
        <dbReference type="ARBA" id="ARBA00001974"/>
    </source>
</evidence>
<feature type="domain" description="CAP-Gly" evidence="12">
    <location>
        <begin position="808"/>
        <end position="850"/>
    </location>
</feature>
<feature type="region of interest" description="Disordered" evidence="11">
    <location>
        <begin position="976"/>
        <end position="1000"/>
    </location>
</feature>
<dbReference type="FunFam" id="1.20.120.310:FF:000001">
    <property type="entry name" value="Sulfhydryl oxidase"/>
    <property type="match status" value="1"/>
</dbReference>
<keyword evidence="5 10" id="KW-0274">FAD</keyword>
<feature type="region of interest" description="Disordered" evidence="11">
    <location>
        <begin position="739"/>
        <end position="765"/>
    </location>
</feature>
<name>A0AA88QA75_9TELE</name>
<dbReference type="Pfam" id="PF01302">
    <property type="entry name" value="CAP_GLY"/>
    <property type="match status" value="1"/>
</dbReference>
<dbReference type="Pfam" id="PF18108">
    <property type="entry name" value="QSOX_Trx1"/>
    <property type="match status" value="1"/>
</dbReference>
<dbReference type="SUPFAM" id="SSF69000">
    <property type="entry name" value="FAD-dependent thiol oxidase"/>
    <property type="match status" value="1"/>
</dbReference>
<evidence type="ECO:0000256" key="9">
    <source>
        <dbReference type="ARBA" id="ARBA00048864"/>
    </source>
</evidence>
<feature type="compositionally biased region" description="Basic residues" evidence="11">
    <location>
        <begin position="36"/>
        <end position="45"/>
    </location>
</feature>
<feature type="compositionally biased region" description="Polar residues" evidence="11">
    <location>
        <begin position="49"/>
        <end position="59"/>
    </location>
</feature>
<feature type="region of interest" description="Disordered" evidence="11">
    <location>
        <begin position="1"/>
        <end position="110"/>
    </location>
</feature>
<keyword evidence="10" id="KW-0472">Membrane</keyword>
<feature type="compositionally biased region" description="Basic and acidic residues" evidence="11">
    <location>
        <begin position="15"/>
        <end position="35"/>
    </location>
</feature>
<evidence type="ECO:0000256" key="8">
    <source>
        <dbReference type="ARBA" id="ARBA00023180"/>
    </source>
</evidence>
<feature type="compositionally biased region" description="Acidic residues" evidence="11">
    <location>
        <begin position="867"/>
        <end position="877"/>
    </location>
</feature>
<keyword evidence="8" id="KW-0325">Glycoprotein</keyword>
<accession>A0AA88QA75</accession>
<dbReference type="InterPro" id="IPR036249">
    <property type="entry name" value="Thioredoxin-like_sf"/>
</dbReference>
<dbReference type="FunFam" id="1.20.120.1960:FF:000001">
    <property type="entry name" value="Sulfhydryl oxidase"/>
    <property type="match status" value="1"/>
</dbReference>
<dbReference type="PROSITE" id="PS00845">
    <property type="entry name" value="CAP_GLY_1"/>
    <property type="match status" value="1"/>
</dbReference>
<evidence type="ECO:0000256" key="3">
    <source>
        <dbReference type="ARBA" id="ARBA00022630"/>
    </source>
</evidence>
<evidence type="ECO:0000259" key="13">
    <source>
        <dbReference type="PROSITE" id="PS51324"/>
    </source>
</evidence>
<dbReference type="SUPFAM" id="SSF74924">
    <property type="entry name" value="Cap-Gly domain"/>
    <property type="match status" value="1"/>
</dbReference>
<dbReference type="Gene3D" id="1.20.120.1960">
    <property type="entry name" value="QSOX sulfhydryl oxidase domain"/>
    <property type="match status" value="1"/>
</dbReference>
<comment type="caution">
    <text evidence="15">The sequence shown here is derived from an EMBL/GenBank/DDBJ whole genome shotgun (WGS) entry which is preliminary data.</text>
</comment>
<dbReference type="InterPro" id="IPR039798">
    <property type="entry name" value="Sulfhydryl_oxidase"/>
</dbReference>
<dbReference type="GO" id="GO:0003756">
    <property type="term" value="F:protein disulfide isomerase activity"/>
    <property type="evidence" value="ECO:0007669"/>
    <property type="project" value="TreeGrafter"/>
</dbReference>
<dbReference type="PANTHER" id="PTHR22897:SF7">
    <property type="entry name" value="SULFHYDRYL OXIDASE 2"/>
    <property type="match status" value="1"/>
</dbReference>
<feature type="domain" description="ERV/ALR sulfhydryl oxidase" evidence="13">
    <location>
        <begin position="1460"/>
        <end position="1569"/>
    </location>
</feature>
<keyword evidence="16" id="KW-1185">Reference proteome</keyword>
<evidence type="ECO:0000259" key="12">
    <source>
        <dbReference type="PROSITE" id="PS50245"/>
    </source>
</evidence>
<dbReference type="SUPFAM" id="SSF52833">
    <property type="entry name" value="Thioredoxin-like"/>
    <property type="match status" value="1"/>
</dbReference>
<keyword evidence="10" id="KW-0812">Transmembrane</keyword>
<dbReference type="InterPro" id="IPR036859">
    <property type="entry name" value="CAP-Gly_dom_sf"/>
</dbReference>
<dbReference type="PANTHER" id="PTHR22897">
    <property type="entry name" value="QUIESCIN Q6-RELATED SULFHYDRYL OXIDASE"/>
    <property type="match status" value="1"/>
</dbReference>
<dbReference type="EMBL" id="JAUYZG010000003">
    <property type="protein sequence ID" value="KAK2911632.1"/>
    <property type="molecule type" value="Genomic_DNA"/>
</dbReference>
<evidence type="ECO:0000256" key="5">
    <source>
        <dbReference type="ARBA" id="ARBA00022827"/>
    </source>
</evidence>
<keyword evidence="4" id="KW-0732">Signal</keyword>
<dbReference type="FunFam" id="3.40.30.10:FF:000080">
    <property type="entry name" value="Sulfhydryl oxidase"/>
    <property type="match status" value="1"/>
</dbReference>
<organism evidence="15 16">
    <name type="scientific">Cirrhinus molitorella</name>
    <name type="common">mud carp</name>
    <dbReference type="NCBI Taxonomy" id="172907"/>
    <lineage>
        <taxon>Eukaryota</taxon>
        <taxon>Metazoa</taxon>
        <taxon>Chordata</taxon>
        <taxon>Craniata</taxon>
        <taxon>Vertebrata</taxon>
        <taxon>Euteleostomi</taxon>
        <taxon>Actinopterygii</taxon>
        <taxon>Neopterygii</taxon>
        <taxon>Teleostei</taxon>
        <taxon>Ostariophysi</taxon>
        <taxon>Cypriniformes</taxon>
        <taxon>Cyprinidae</taxon>
        <taxon>Labeoninae</taxon>
        <taxon>Labeonini</taxon>
        <taxon>Cirrhinus</taxon>
    </lineage>
</organism>
<dbReference type="GO" id="GO:0006457">
    <property type="term" value="P:protein folding"/>
    <property type="evidence" value="ECO:0007669"/>
    <property type="project" value="TreeGrafter"/>
</dbReference>
<dbReference type="GO" id="GO:0005615">
    <property type="term" value="C:extracellular space"/>
    <property type="evidence" value="ECO:0007669"/>
    <property type="project" value="TreeGrafter"/>
</dbReference>
<dbReference type="Pfam" id="PF04777">
    <property type="entry name" value="Evr1_Alr"/>
    <property type="match status" value="1"/>
</dbReference>
<feature type="compositionally biased region" description="Polar residues" evidence="11">
    <location>
        <begin position="1605"/>
        <end position="1615"/>
    </location>
</feature>
<keyword evidence="6 10" id="KW-0560">Oxidoreductase</keyword>
<comment type="catalytic activity">
    <reaction evidence="9 10">
        <text>2 R'C(R)SH + O2 = R'C(R)S-S(R)CR' + H2O2</text>
        <dbReference type="Rhea" id="RHEA:17357"/>
        <dbReference type="ChEBI" id="CHEBI:15379"/>
        <dbReference type="ChEBI" id="CHEBI:16240"/>
        <dbReference type="ChEBI" id="CHEBI:16520"/>
        <dbReference type="ChEBI" id="CHEBI:17412"/>
        <dbReference type="EC" id="1.8.3.2"/>
    </reaction>
</comment>
<dbReference type="FunFam" id="3.40.30.10:FF:000073">
    <property type="entry name" value="Sulfhydryl oxidase"/>
    <property type="match status" value="1"/>
</dbReference>
<evidence type="ECO:0000256" key="7">
    <source>
        <dbReference type="ARBA" id="ARBA00023157"/>
    </source>
</evidence>
<dbReference type="Pfam" id="PF18371">
    <property type="entry name" value="FAD_SOX"/>
    <property type="match status" value="1"/>
</dbReference>
<dbReference type="EC" id="1.8.3.2" evidence="10"/>
<comment type="function">
    <text evidence="10">Catalyzes the oxidation of sulfhydryl groups in peptide and protein thiols to disulfides with the reduction of oxygen to hydrogen peroxide.</text>
</comment>
<dbReference type="Pfam" id="PF00085">
    <property type="entry name" value="Thioredoxin"/>
    <property type="match status" value="1"/>
</dbReference>
<sequence>MHHQAVERRRKVLQMRKEAQREDERKQRNMHEVVKKQRQALHRAKRATEQQQDYKNGGSSEEKRRCAHVPDTTEEQLSVFPRQNQSVTVRAEQVDQGSGTLGEAGSPVSAADASWAQNALATHRHREEALRKTISALDTHMDGQAAWLRITDHKGALRQSQPAGQGIRGAESRKTLSYSVFLETDTETDHRQKRVCIKKEIKDENDEVDMGLRNADFEPQNDQTEKGQEEHSDSSESTDSTSKWSELSELYSQRLHSHLSLAQSQQFLREEELRARQYSALLRLREKALWEKTQAELDWLEHCINLLSKAGLRRLLSSDEVWTLGRKRNQVEFVPAEQDILQVAESNNPPASPSHRYSRQNQAPLHLISPERISKTEGGSTSCQRDSVKTLKSGAEVNEQDTQKKVQGLYEDTCTLKRERPQHPVEVPMKPVINIQHFALNHEPHSDSLRASDEKDDLRLDSKKPKEQEDIKMTNMFQGSATPDTTALNVQNNRRLHSVLTLNNNHNICDQNAEGQWKSSLSYSKTNEFPEQKTQTFTNETVTDNPLIENLILEAVSVEIRKAEDSPSCDVSLSEIDEKSEAISFHSEALAWSEEERDCLDEEKIEAAQASSCSLVFAEKYTVVADDSQPYLNNKPEGRCTPQHCERQPTVESTLSEILSPVDEVLSYGSAELPPSGKGGAASGFDSYGCPPPPPAFEIITWTSEEELPAPPDSVEDLSINSENLPPLPVDFSLKRKESQSLDSNSLREKEVSDETNGALCEENDCSEYTSSLPEDVRNEISDPLSSFQIGDRVLVCNSRPGVLKYKGLTAFANGFWAGVALDAPNGNHNGTFRGVKYFSCEKSHGVLVRAEDIAYIHREHSSDVETGVDEDPYSDEEPPRAKRDKQQKDTSSADRQRRCPHSQCPPRDETIPTNTTCIRQKEPQEDTSDGARNLSHPSEMHTPGTGFELHHNGQNRQHADAKLTEELDKDGVHCAQDNRKRQRIKSLHDNQSSDADVRKSEDGHFMPCVLEQWHQAQPDTPPKIKVPPHEDAIVYRLVDAAVEILCGQANEDTLDLYETPSYLLDDDSRKRYRQIGILLGLLFGQARSARLYTEEDPVVILNSDSLKQTVFNSSSAWLLQFYSSWCGHCIQYSPTWKALAGDVKDWAQAIRIGVLDCAHEKNFDICKEFGIHFYPTFRYFKAHDTSNDFGKTYRGADRELQTVRQLMVNFLQNHTKHDWPVGCPPLDPARSEDILSLMGKKTEFYTAVIVEDKDSYIGREVILDLMPYEGLVVKRALSSDKLLMEKLGISSVPSAYLFYPNGKHTVMNVQKRLRFFFSSFLKLLPGVHRKQSTSSQQRPQPGNNGQGTQVEWKEFEKSKVYMADLESGLHYLLRVELATHRTLEGEELKTFKDFVTVVAKLFPGRQSVVKLLETLLEWLVSLPLEKIPYDAILDLVNNKMRISGLYLSEQVQWVGCQGSSVALRGYPCSLWTLFHVLTVQAANRPDALANTGFEDDPLAVLQTMRRYIGTFFGCQECGKHFEEMAQESLNQVKSVDDAVLWLWRKHNQVNARLTGSMSEDPMFPKTQWPTPDLCPTCHEEQEGLHVWNEQMVLAFLKQHYGASNISPKHSSNSQPEPGPPAPDKPKAITKPNSNVHLNHNLKPSPDSAPKHQKRTDTDDAGEKYRGVQIEARPGMTFLGLGFSSVDMSLCVLLYALSCVFLMFMFFFFRFRSKRWKARNYRPYV</sequence>
<feature type="region of interest" description="Disordered" evidence="11">
    <location>
        <begin position="207"/>
        <end position="243"/>
    </location>
</feature>
<evidence type="ECO:0000313" key="16">
    <source>
        <dbReference type="Proteomes" id="UP001187343"/>
    </source>
</evidence>
<feature type="region of interest" description="Disordered" evidence="11">
    <location>
        <begin position="443"/>
        <end position="466"/>
    </location>
</feature>
<dbReference type="Gene3D" id="3.40.30.10">
    <property type="entry name" value="Glutaredoxin"/>
    <property type="match status" value="2"/>
</dbReference>
<evidence type="ECO:0000256" key="4">
    <source>
        <dbReference type="ARBA" id="ARBA00022729"/>
    </source>
</evidence>
<feature type="compositionally biased region" description="Basic and acidic residues" evidence="11">
    <location>
        <begin position="1655"/>
        <end position="1666"/>
    </location>
</feature>
<feature type="region of interest" description="Disordered" evidence="11">
    <location>
        <begin position="374"/>
        <end position="396"/>
    </location>
</feature>
<evidence type="ECO:0000313" key="15">
    <source>
        <dbReference type="EMBL" id="KAK2911632.1"/>
    </source>
</evidence>
<feature type="domain" description="Thioredoxin" evidence="14">
    <location>
        <begin position="1081"/>
        <end position="1217"/>
    </location>
</feature>
<dbReference type="Gene3D" id="2.30.30.190">
    <property type="entry name" value="CAP Gly-rich-like domain"/>
    <property type="match status" value="1"/>
</dbReference>
<dbReference type="PROSITE" id="PS51352">
    <property type="entry name" value="THIOREDOXIN_2"/>
    <property type="match status" value="1"/>
</dbReference>
<dbReference type="Gene3D" id="1.20.120.310">
    <property type="entry name" value="ERV/ALR sulfhydryl oxidase domain"/>
    <property type="match status" value="1"/>
</dbReference>
<keyword evidence="7" id="KW-1015">Disulfide bond</keyword>
<feature type="compositionally biased region" description="Basic and acidic residues" evidence="11">
    <location>
        <begin position="878"/>
        <end position="898"/>
    </location>
</feature>
<protein>
    <recommendedName>
        <fullName evidence="10">Sulfhydryl oxidase</fullName>
        <ecNumber evidence="10">1.8.3.2</ecNumber>
    </recommendedName>
</protein>
<dbReference type="PROSITE" id="PS50245">
    <property type="entry name" value="CAP_GLY_2"/>
    <property type="match status" value="1"/>
</dbReference>
<evidence type="ECO:0000256" key="6">
    <source>
        <dbReference type="ARBA" id="ARBA00023002"/>
    </source>
</evidence>
<feature type="compositionally biased region" description="Basic and acidic residues" evidence="11">
    <location>
        <begin position="739"/>
        <end position="753"/>
    </location>
</feature>
<dbReference type="InterPro" id="IPR036774">
    <property type="entry name" value="ERV/ALR_sulphydryl_oxid_sf"/>
</dbReference>
<dbReference type="SMART" id="SM01052">
    <property type="entry name" value="CAP_GLY"/>
    <property type="match status" value="1"/>
</dbReference>
<evidence type="ECO:0000259" key="14">
    <source>
        <dbReference type="PROSITE" id="PS51352"/>
    </source>
</evidence>
<dbReference type="InterPro" id="IPR042568">
    <property type="entry name" value="QSOX_FAD-bd_sf"/>
</dbReference>
<keyword evidence="3 10" id="KW-0285">Flavoprotein</keyword>
<dbReference type="InterPro" id="IPR040986">
    <property type="entry name" value="QSOX_FAD-bd_dom"/>
</dbReference>
<dbReference type="Proteomes" id="UP001187343">
    <property type="component" value="Unassembled WGS sequence"/>
</dbReference>
<dbReference type="InterPro" id="IPR017905">
    <property type="entry name" value="ERV/ALR_sulphydryl_oxidase"/>
</dbReference>
<keyword evidence="10" id="KW-1133">Transmembrane helix</keyword>
<evidence type="ECO:0000256" key="2">
    <source>
        <dbReference type="ARBA" id="ARBA00006041"/>
    </source>
</evidence>
<feature type="region of interest" description="Disordered" evidence="11">
    <location>
        <begin position="862"/>
        <end position="958"/>
    </location>
</feature>
<dbReference type="PROSITE" id="PS51324">
    <property type="entry name" value="ERV_ALR"/>
    <property type="match status" value="1"/>
</dbReference>
<gene>
    <name evidence="15" type="ORF">Q8A67_003765</name>
</gene>
<proteinExistence type="inferred from homology"/>
<dbReference type="CDD" id="cd02992">
    <property type="entry name" value="PDI_a_QSOX"/>
    <property type="match status" value="1"/>
</dbReference>
<dbReference type="InterPro" id="IPR041269">
    <property type="entry name" value="QSOX_Trx1"/>
</dbReference>
<dbReference type="GO" id="GO:0016971">
    <property type="term" value="F:flavin-dependent sulfhydryl oxidase activity"/>
    <property type="evidence" value="ECO:0007669"/>
    <property type="project" value="InterPro"/>
</dbReference>
<reference evidence="15" key="1">
    <citation type="submission" date="2023-08" db="EMBL/GenBank/DDBJ databases">
        <title>Chromosome-level Genome Assembly of mud carp (Cirrhinus molitorella).</title>
        <authorList>
            <person name="Liu H."/>
        </authorList>
    </citation>
    <scope>NUCLEOTIDE SEQUENCE</scope>
    <source>
        <strain evidence="15">Prfri</strain>
        <tissue evidence="15">Muscle</tissue>
    </source>
</reference>
<feature type="transmembrane region" description="Helical" evidence="10">
    <location>
        <begin position="1692"/>
        <end position="1711"/>
    </location>
</feature>
<dbReference type="GO" id="GO:0000139">
    <property type="term" value="C:Golgi membrane"/>
    <property type="evidence" value="ECO:0007669"/>
    <property type="project" value="TreeGrafter"/>
</dbReference>
<dbReference type="InterPro" id="IPR013766">
    <property type="entry name" value="Thioredoxin_domain"/>
</dbReference>
<feature type="compositionally biased region" description="Basic and acidic residues" evidence="11">
    <location>
        <begin position="223"/>
        <end position="234"/>
    </location>
</feature>
<evidence type="ECO:0000256" key="10">
    <source>
        <dbReference type="RuleBase" id="RU371123"/>
    </source>
</evidence>
<comment type="similarity">
    <text evidence="2 10">Belongs to the quiescin-sulfhydryl oxidase (QSOX) family.</text>
</comment>
<evidence type="ECO:0000256" key="11">
    <source>
        <dbReference type="SAM" id="MobiDB-lite"/>
    </source>
</evidence>